<dbReference type="Gene3D" id="1.25.40.10">
    <property type="entry name" value="Tetratricopeptide repeat domain"/>
    <property type="match status" value="1"/>
</dbReference>
<evidence type="ECO:0000313" key="2">
    <source>
        <dbReference type="EMBL" id="MFI6499068.1"/>
    </source>
</evidence>
<dbReference type="RefSeq" id="WP_397082299.1">
    <property type="nucleotide sequence ID" value="NZ_JBITGY010000004.1"/>
</dbReference>
<proteinExistence type="predicted"/>
<dbReference type="Gene3D" id="1.10.10.10">
    <property type="entry name" value="Winged helix-like DNA-binding domain superfamily/Winged helix DNA-binding domain"/>
    <property type="match status" value="1"/>
</dbReference>
<dbReference type="Pfam" id="PF13401">
    <property type="entry name" value="AAA_22"/>
    <property type="match status" value="1"/>
</dbReference>
<organism evidence="2 3">
    <name type="scientific">Nonomuraea typhae</name>
    <dbReference type="NCBI Taxonomy" id="2603600"/>
    <lineage>
        <taxon>Bacteria</taxon>
        <taxon>Bacillati</taxon>
        <taxon>Actinomycetota</taxon>
        <taxon>Actinomycetes</taxon>
        <taxon>Streptosporangiales</taxon>
        <taxon>Streptosporangiaceae</taxon>
        <taxon>Nonomuraea</taxon>
    </lineage>
</organism>
<dbReference type="InterPro" id="IPR036388">
    <property type="entry name" value="WH-like_DNA-bd_sf"/>
</dbReference>
<dbReference type="SMART" id="SM00421">
    <property type="entry name" value="HTH_LUXR"/>
    <property type="match status" value="1"/>
</dbReference>
<dbReference type="SUPFAM" id="SSF52540">
    <property type="entry name" value="P-loop containing nucleoside triphosphate hydrolases"/>
    <property type="match status" value="1"/>
</dbReference>
<dbReference type="EMBL" id="JBITGY010000004">
    <property type="protein sequence ID" value="MFI6499068.1"/>
    <property type="molecule type" value="Genomic_DNA"/>
</dbReference>
<dbReference type="Pfam" id="PF00196">
    <property type="entry name" value="GerE"/>
    <property type="match status" value="1"/>
</dbReference>
<accession>A0ABW7YUY1</accession>
<dbReference type="InterPro" id="IPR049945">
    <property type="entry name" value="AAA_22"/>
</dbReference>
<dbReference type="CDD" id="cd06170">
    <property type="entry name" value="LuxR_C_like"/>
    <property type="match status" value="1"/>
</dbReference>
<dbReference type="InterPro" id="IPR027417">
    <property type="entry name" value="P-loop_NTPase"/>
</dbReference>
<dbReference type="Pfam" id="PF25872">
    <property type="entry name" value="HTH_77"/>
    <property type="match status" value="1"/>
</dbReference>
<dbReference type="Proteomes" id="UP001612741">
    <property type="component" value="Unassembled WGS sequence"/>
</dbReference>
<dbReference type="PANTHER" id="PTHR47691">
    <property type="entry name" value="REGULATOR-RELATED"/>
    <property type="match status" value="1"/>
</dbReference>
<evidence type="ECO:0000259" key="1">
    <source>
        <dbReference type="PROSITE" id="PS50043"/>
    </source>
</evidence>
<gene>
    <name evidence="2" type="ORF">ACIBG2_16900</name>
</gene>
<dbReference type="InterPro" id="IPR011990">
    <property type="entry name" value="TPR-like_helical_dom_sf"/>
</dbReference>
<sequence>MPTNLPTVPNAFIGRESDLDELLRLLMAVRVVTLCGTGGIGKTRLCLSVAHEAVEVFSDGVWLVELADLDSGALLAERVASVLGVQVAPEGDPSQAVAAAVGGGKQLLVLDNCEHLIEHCAELCTYLLGACPDLRVLATSREPLRVAGETVWRVPPLSLLPVGGGGSDAVRLFVDRSVAGGGLTWTAQDDAAVSALCAELEGIPLAIELAAAMTRVLSVEQIRSRLSDRFKLLTSGSRSAPARQRTLLATVEWSYRMLSAPAQLLLQRLTVFRGGWTLEFAELTCPCPGLAADEVLATMAELVDKSLVLADGEAGGEARYRMLDTVRDYARQRLQESGEEEELRQRHLECIGLVARRLGDLIATCDRRHWPEITRRALIVDAMQPNLYAALGYACRTGLVDRGMRICTDLQWVIVAGGRFDEAARHIDALLEESAAAAPDLVAHTLAVRSVVCFFGGDVAGVERNGAAAIRLGRVSGDLVSEAFAMIMMCAVGAEDDGLSLERAAELAQKAGDRYVHALVIYVRALQAQAGGQIREAVRLYEQMIECHRDANDWGMALAVIGLAQIAAGRGDLEAAARHYQYAQQLLDPLDHRGERIRCLTGLGRLAAELGDFDTARRRLAESLALSSGLGQRAVAVELVDAFADLALRQGEHARAVRLMAAASALRERMGGALLLGMSGAKIQELLAPARRTLGETLVAQLWAEGRTLPWHQALDYAVRGEPQRPPSLAAPPPAITPYGTLTEREREIAGLIARGLSNRKLAEELVISPATVARHVSNILAKLGFTSRTQVATWAIEHGMNG</sequence>
<dbReference type="PRINTS" id="PR00038">
    <property type="entry name" value="HTHLUXR"/>
</dbReference>
<reference evidence="2 3" key="1">
    <citation type="submission" date="2024-10" db="EMBL/GenBank/DDBJ databases">
        <title>The Natural Products Discovery Center: Release of the First 8490 Sequenced Strains for Exploring Actinobacteria Biosynthetic Diversity.</title>
        <authorList>
            <person name="Kalkreuter E."/>
            <person name="Kautsar S.A."/>
            <person name="Yang D."/>
            <person name="Bader C.D."/>
            <person name="Teijaro C.N."/>
            <person name="Fluegel L."/>
            <person name="Davis C.M."/>
            <person name="Simpson J.R."/>
            <person name="Lauterbach L."/>
            <person name="Steele A.D."/>
            <person name="Gui C."/>
            <person name="Meng S."/>
            <person name="Li G."/>
            <person name="Viehrig K."/>
            <person name="Ye F."/>
            <person name="Su P."/>
            <person name="Kiefer A.F."/>
            <person name="Nichols A."/>
            <person name="Cepeda A.J."/>
            <person name="Yan W."/>
            <person name="Fan B."/>
            <person name="Jiang Y."/>
            <person name="Adhikari A."/>
            <person name="Zheng C.-J."/>
            <person name="Schuster L."/>
            <person name="Cowan T.M."/>
            <person name="Smanski M.J."/>
            <person name="Chevrette M.G."/>
            <person name="De Carvalho L.P.S."/>
            <person name="Shen B."/>
        </authorList>
    </citation>
    <scope>NUCLEOTIDE SEQUENCE [LARGE SCALE GENOMIC DNA]</scope>
    <source>
        <strain evidence="2 3">NPDC050545</strain>
    </source>
</reference>
<dbReference type="PANTHER" id="PTHR47691:SF3">
    <property type="entry name" value="HTH-TYPE TRANSCRIPTIONAL REGULATOR RV0890C-RELATED"/>
    <property type="match status" value="1"/>
</dbReference>
<protein>
    <submittedName>
        <fullName evidence="2">LuxR C-terminal-related transcriptional regulator</fullName>
    </submittedName>
</protein>
<evidence type="ECO:0000313" key="3">
    <source>
        <dbReference type="Proteomes" id="UP001612741"/>
    </source>
</evidence>
<feature type="domain" description="HTH luxR-type" evidence="1">
    <location>
        <begin position="735"/>
        <end position="800"/>
    </location>
</feature>
<dbReference type="PRINTS" id="PR00364">
    <property type="entry name" value="DISEASERSIST"/>
</dbReference>
<name>A0ABW7YUY1_9ACTN</name>
<dbReference type="InterPro" id="IPR058852">
    <property type="entry name" value="HTH_77"/>
</dbReference>
<dbReference type="Gene3D" id="3.40.50.300">
    <property type="entry name" value="P-loop containing nucleotide triphosphate hydrolases"/>
    <property type="match status" value="1"/>
</dbReference>
<dbReference type="SUPFAM" id="SSF46894">
    <property type="entry name" value="C-terminal effector domain of the bipartite response regulators"/>
    <property type="match status" value="1"/>
</dbReference>
<dbReference type="InterPro" id="IPR016032">
    <property type="entry name" value="Sig_transdc_resp-reg_C-effctor"/>
</dbReference>
<dbReference type="InterPro" id="IPR000792">
    <property type="entry name" value="Tscrpt_reg_LuxR_C"/>
</dbReference>
<dbReference type="SUPFAM" id="SSF48452">
    <property type="entry name" value="TPR-like"/>
    <property type="match status" value="1"/>
</dbReference>
<comment type="caution">
    <text evidence="2">The sequence shown here is derived from an EMBL/GenBank/DDBJ whole genome shotgun (WGS) entry which is preliminary data.</text>
</comment>
<dbReference type="PROSITE" id="PS50043">
    <property type="entry name" value="HTH_LUXR_2"/>
    <property type="match status" value="1"/>
</dbReference>
<keyword evidence="3" id="KW-1185">Reference proteome</keyword>